<accession>A0ABW6JG39</accession>
<proteinExistence type="predicted"/>
<gene>
    <name evidence="2" type="ORF">ACFU0X_10315</name>
</gene>
<evidence type="ECO:0000259" key="1">
    <source>
        <dbReference type="Pfam" id="PF00881"/>
    </source>
</evidence>
<organism evidence="2 3">
    <name type="scientific">Streptomyces cellulosae</name>
    <dbReference type="NCBI Taxonomy" id="1968"/>
    <lineage>
        <taxon>Bacteria</taxon>
        <taxon>Bacillati</taxon>
        <taxon>Actinomycetota</taxon>
        <taxon>Actinomycetes</taxon>
        <taxon>Kitasatosporales</taxon>
        <taxon>Streptomycetaceae</taxon>
        <taxon>Streptomyces</taxon>
    </lineage>
</organism>
<evidence type="ECO:0000313" key="2">
    <source>
        <dbReference type="EMBL" id="MFE7963432.1"/>
    </source>
</evidence>
<comment type="caution">
    <text evidence="2">The sequence shown here is derived from an EMBL/GenBank/DDBJ whole genome shotgun (WGS) entry which is preliminary data.</text>
</comment>
<dbReference type="Gene3D" id="3.40.109.10">
    <property type="entry name" value="NADH Oxidase"/>
    <property type="match status" value="1"/>
</dbReference>
<evidence type="ECO:0000313" key="3">
    <source>
        <dbReference type="Proteomes" id="UP001600650"/>
    </source>
</evidence>
<feature type="domain" description="Nitroreductase" evidence="1">
    <location>
        <begin position="123"/>
        <end position="285"/>
    </location>
</feature>
<dbReference type="Proteomes" id="UP001600650">
    <property type="component" value="Unassembled WGS sequence"/>
</dbReference>
<dbReference type="InterPro" id="IPR000415">
    <property type="entry name" value="Nitroreductase-like"/>
</dbReference>
<dbReference type="EMBL" id="JBHVBU010000021">
    <property type="protein sequence ID" value="MFE7963432.1"/>
    <property type="molecule type" value="Genomic_DNA"/>
</dbReference>
<dbReference type="RefSeq" id="WP_381726233.1">
    <property type="nucleotide sequence ID" value="NZ_JBHVBU010000021.1"/>
</dbReference>
<reference evidence="2 3" key="1">
    <citation type="submission" date="2024-09" db="EMBL/GenBank/DDBJ databases">
        <title>The Natural Products Discovery Center: Release of the First 8490 Sequenced Strains for Exploring Actinobacteria Biosynthetic Diversity.</title>
        <authorList>
            <person name="Kalkreuter E."/>
            <person name="Kautsar S.A."/>
            <person name="Yang D."/>
            <person name="Bader C.D."/>
            <person name="Teijaro C.N."/>
            <person name="Fluegel L."/>
            <person name="Davis C.M."/>
            <person name="Simpson J.R."/>
            <person name="Lauterbach L."/>
            <person name="Steele A.D."/>
            <person name="Gui C."/>
            <person name="Meng S."/>
            <person name="Li G."/>
            <person name="Viehrig K."/>
            <person name="Ye F."/>
            <person name="Su P."/>
            <person name="Kiefer A.F."/>
            <person name="Nichols A."/>
            <person name="Cepeda A.J."/>
            <person name="Yan W."/>
            <person name="Fan B."/>
            <person name="Jiang Y."/>
            <person name="Adhikari A."/>
            <person name="Zheng C.-J."/>
            <person name="Schuster L."/>
            <person name="Cowan T.M."/>
            <person name="Smanski M.J."/>
            <person name="Chevrette M.G."/>
            <person name="De Carvalho L.P.S."/>
            <person name="Shen B."/>
        </authorList>
    </citation>
    <scope>NUCLEOTIDE SEQUENCE [LARGE SCALE GENOMIC DNA]</scope>
    <source>
        <strain evidence="2 3">NPDC057399</strain>
    </source>
</reference>
<keyword evidence="3" id="KW-1185">Reference proteome</keyword>
<dbReference type="Pfam" id="PF00881">
    <property type="entry name" value="Nitroreductase"/>
    <property type="match status" value="1"/>
</dbReference>
<dbReference type="InterPro" id="IPR029479">
    <property type="entry name" value="Nitroreductase"/>
</dbReference>
<protein>
    <submittedName>
        <fullName evidence="2">Nitroreductase family protein</fullName>
    </submittedName>
</protein>
<dbReference type="SUPFAM" id="SSF55469">
    <property type="entry name" value="FMN-dependent nitroreductase-like"/>
    <property type="match status" value="1"/>
</dbReference>
<name>A0ABW6JG39_STRCE</name>
<sequence>MAEGETCQVQTAPGALLHPWEERGRALSLDEARCLMDALEPVDWRKLAAEYDRELLAGLMERGALVRAPARPRLWTRYGWARAEAFVAALVRARARHAFLGTPKLAPVAGVLEEPGAVAQSLRRRSVRSFAPLPLPHKVLESVLAAAEPMLKWWPHLRVYVAAQHVVGVRRGVYAYAGGELLLRRAGLNGRELVAATNQHWVSGTGVSVFVAVVWKELERMHGRGPDAYMSALVDCGRLGEVLMLAAGRAGAGCCAASSLDGEASAQLCGLPEGEQEALYMLRVGVPPG</sequence>